<accession>A0A5C3LJB2</accession>
<dbReference type="AlphaFoldDB" id="A0A5C3LJB2"/>
<keyword evidence="3" id="KW-1185">Reference proteome</keyword>
<name>A0A5C3LJB2_9AGAR</name>
<dbReference type="EMBL" id="ML213659">
    <property type="protein sequence ID" value="TFK32930.1"/>
    <property type="molecule type" value="Genomic_DNA"/>
</dbReference>
<evidence type="ECO:0000313" key="2">
    <source>
        <dbReference type="EMBL" id="TFK32930.1"/>
    </source>
</evidence>
<gene>
    <name evidence="2" type="ORF">BDQ12DRAFT_670661</name>
</gene>
<dbReference type="Proteomes" id="UP000308652">
    <property type="component" value="Unassembled WGS sequence"/>
</dbReference>
<keyword evidence="1" id="KW-0812">Transmembrane</keyword>
<dbReference type="OrthoDB" id="2874149at2759"/>
<reference evidence="2 3" key="1">
    <citation type="journal article" date="2019" name="Nat. Ecol. Evol.">
        <title>Megaphylogeny resolves global patterns of mushroom evolution.</title>
        <authorList>
            <person name="Varga T."/>
            <person name="Krizsan K."/>
            <person name="Foldi C."/>
            <person name="Dima B."/>
            <person name="Sanchez-Garcia M."/>
            <person name="Sanchez-Ramirez S."/>
            <person name="Szollosi G.J."/>
            <person name="Szarkandi J.G."/>
            <person name="Papp V."/>
            <person name="Albert L."/>
            <person name="Andreopoulos W."/>
            <person name="Angelini C."/>
            <person name="Antonin V."/>
            <person name="Barry K.W."/>
            <person name="Bougher N.L."/>
            <person name="Buchanan P."/>
            <person name="Buyck B."/>
            <person name="Bense V."/>
            <person name="Catcheside P."/>
            <person name="Chovatia M."/>
            <person name="Cooper J."/>
            <person name="Damon W."/>
            <person name="Desjardin D."/>
            <person name="Finy P."/>
            <person name="Geml J."/>
            <person name="Haridas S."/>
            <person name="Hughes K."/>
            <person name="Justo A."/>
            <person name="Karasinski D."/>
            <person name="Kautmanova I."/>
            <person name="Kiss B."/>
            <person name="Kocsube S."/>
            <person name="Kotiranta H."/>
            <person name="LaButti K.M."/>
            <person name="Lechner B.E."/>
            <person name="Liimatainen K."/>
            <person name="Lipzen A."/>
            <person name="Lukacs Z."/>
            <person name="Mihaltcheva S."/>
            <person name="Morgado L.N."/>
            <person name="Niskanen T."/>
            <person name="Noordeloos M.E."/>
            <person name="Ohm R.A."/>
            <person name="Ortiz-Santana B."/>
            <person name="Ovrebo C."/>
            <person name="Racz N."/>
            <person name="Riley R."/>
            <person name="Savchenko A."/>
            <person name="Shiryaev A."/>
            <person name="Soop K."/>
            <person name="Spirin V."/>
            <person name="Szebenyi C."/>
            <person name="Tomsovsky M."/>
            <person name="Tulloss R.E."/>
            <person name="Uehling J."/>
            <person name="Grigoriev I.V."/>
            <person name="Vagvolgyi C."/>
            <person name="Papp T."/>
            <person name="Martin F.M."/>
            <person name="Miettinen O."/>
            <person name="Hibbett D.S."/>
            <person name="Nagy L.G."/>
        </authorList>
    </citation>
    <scope>NUCLEOTIDE SEQUENCE [LARGE SCALE GENOMIC DNA]</scope>
    <source>
        <strain evidence="2 3">CBS 166.37</strain>
    </source>
</reference>
<sequence>MHPSVINAYYVLWWTIPISTFLFMAFFAFGRDAIEEDRTCLVPKSDRGLPIIIPNNESGNFITTTNASELPSNLHPYKSSTPHSPLKYRNSLDNTECDTSSEFSCYILDGKPFGWHSRAGMLPTPKLTFLPIIPTTSLSYYSQLFSKNWQLKFVQTFET</sequence>
<organism evidence="2 3">
    <name type="scientific">Crucibulum laeve</name>
    <dbReference type="NCBI Taxonomy" id="68775"/>
    <lineage>
        <taxon>Eukaryota</taxon>
        <taxon>Fungi</taxon>
        <taxon>Dikarya</taxon>
        <taxon>Basidiomycota</taxon>
        <taxon>Agaricomycotina</taxon>
        <taxon>Agaricomycetes</taxon>
        <taxon>Agaricomycetidae</taxon>
        <taxon>Agaricales</taxon>
        <taxon>Agaricineae</taxon>
        <taxon>Nidulariaceae</taxon>
        <taxon>Crucibulum</taxon>
    </lineage>
</organism>
<dbReference type="STRING" id="68775.A0A5C3LJB2"/>
<feature type="transmembrane region" description="Helical" evidence="1">
    <location>
        <begin position="6"/>
        <end position="29"/>
    </location>
</feature>
<proteinExistence type="predicted"/>
<protein>
    <submittedName>
        <fullName evidence="2">Uncharacterized protein</fullName>
    </submittedName>
</protein>
<evidence type="ECO:0000313" key="3">
    <source>
        <dbReference type="Proteomes" id="UP000308652"/>
    </source>
</evidence>
<keyword evidence="1" id="KW-0472">Membrane</keyword>
<keyword evidence="1" id="KW-1133">Transmembrane helix</keyword>
<evidence type="ECO:0000256" key="1">
    <source>
        <dbReference type="SAM" id="Phobius"/>
    </source>
</evidence>